<keyword evidence="1" id="KW-1133">Transmembrane helix</keyword>
<keyword evidence="1" id="KW-0472">Membrane</keyword>
<evidence type="ECO:0000313" key="2">
    <source>
        <dbReference type="Ensembl" id="ENSSSCP00035018381.1"/>
    </source>
</evidence>
<feature type="transmembrane region" description="Helical" evidence="1">
    <location>
        <begin position="44"/>
        <end position="60"/>
    </location>
</feature>
<proteinExistence type="predicted"/>
<evidence type="ECO:0000313" key="3">
    <source>
        <dbReference type="Proteomes" id="UP000694720"/>
    </source>
</evidence>
<dbReference type="Ensembl" id="ENSSSCT00035046000.1">
    <property type="protein sequence ID" value="ENSSSCP00035018381.1"/>
    <property type="gene ID" value="ENSSSCG00035034727.1"/>
</dbReference>
<sequence>MLILYPATLLNLLISSRSFGVESLGFSRYSIMSSAYSDSLISSLPIWMPFISFVCLIAVARTSKTMLKSSGESGHPCLVPDLSEKAFSFSPLRIIFAVGLSQMALIIFRHVPSIPTLARVLIMNGCWTLSNAFSSCISMII</sequence>
<reference evidence="2" key="1">
    <citation type="submission" date="2025-08" db="UniProtKB">
        <authorList>
            <consortium name="Ensembl"/>
        </authorList>
    </citation>
    <scope>IDENTIFICATION</scope>
</reference>
<evidence type="ECO:0000256" key="1">
    <source>
        <dbReference type="SAM" id="Phobius"/>
    </source>
</evidence>
<organism evidence="2 3">
    <name type="scientific">Sus scrofa</name>
    <name type="common">Pig</name>
    <dbReference type="NCBI Taxonomy" id="9823"/>
    <lineage>
        <taxon>Eukaryota</taxon>
        <taxon>Metazoa</taxon>
        <taxon>Chordata</taxon>
        <taxon>Craniata</taxon>
        <taxon>Vertebrata</taxon>
        <taxon>Euteleostomi</taxon>
        <taxon>Mammalia</taxon>
        <taxon>Eutheria</taxon>
        <taxon>Laurasiatheria</taxon>
        <taxon>Artiodactyla</taxon>
        <taxon>Suina</taxon>
        <taxon>Suidae</taxon>
        <taxon>Sus</taxon>
    </lineage>
</organism>
<accession>A0A8D0ZKU0</accession>
<keyword evidence="1" id="KW-0812">Transmembrane</keyword>
<name>A0A8D0ZKU0_PIG</name>
<protein>
    <submittedName>
        <fullName evidence="2">Uncharacterized protein</fullName>
    </submittedName>
</protein>
<dbReference type="Proteomes" id="UP000694720">
    <property type="component" value="Unplaced"/>
</dbReference>
<dbReference type="AlphaFoldDB" id="A0A8D0ZKU0"/>